<dbReference type="EMBL" id="UINC01007078">
    <property type="protein sequence ID" value="SVA31293.1"/>
    <property type="molecule type" value="Genomic_DNA"/>
</dbReference>
<dbReference type="CDD" id="cd03108">
    <property type="entry name" value="AdSS"/>
    <property type="match status" value="1"/>
</dbReference>
<dbReference type="NCBIfam" id="NF002223">
    <property type="entry name" value="PRK01117.1"/>
    <property type="match status" value="1"/>
</dbReference>
<dbReference type="InterPro" id="IPR033128">
    <property type="entry name" value="Adenylosuccin_syn_Lys_AS"/>
</dbReference>
<dbReference type="PROSITE" id="PS01266">
    <property type="entry name" value="ADENYLOSUCCIN_SYN_1"/>
    <property type="match status" value="1"/>
</dbReference>
<name>A0A381UWG8_9ZZZZ</name>
<dbReference type="NCBIfam" id="TIGR00184">
    <property type="entry name" value="purA"/>
    <property type="match status" value="1"/>
</dbReference>
<dbReference type="Pfam" id="PF00709">
    <property type="entry name" value="Adenylsucc_synt"/>
    <property type="match status" value="1"/>
</dbReference>
<evidence type="ECO:0000256" key="8">
    <source>
        <dbReference type="ARBA" id="ARBA00023134"/>
    </source>
</evidence>
<keyword evidence="5" id="KW-0547">Nucleotide-binding</keyword>
<evidence type="ECO:0000313" key="9">
    <source>
        <dbReference type="EMBL" id="SVA31293.1"/>
    </source>
</evidence>
<dbReference type="AlphaFoldDB" id="A0A381UWG8"/>
<dbReference type="GO" id="GO:0005525">
    <property type="term" value="F:GTP binding"/>
    <property type="evidence" value="ECO:0007669"/>
    <property type="project" value="UniProtKB-KW"/>
</dbReference>
<proteinExistence type="inferred from homology"/>
<evidence type="ECO:0000256" key="7">
    <source>
        <dbReference type="ARBA" id="ARBA00022842"/>
    </source>
</evidence>
<evidence type="ECO:0000256" key="3">
    <source>
        <dbReference type="ARBA" id="ARBA00022598"/>
    </source>
</evidence>
<reference evidence="9" key="1">
    <citation type="submission" date="2018-05" db="EMBL/GenBank/DDBJ databases">
        <authorList>
            <person name="Lanie J.A."/>
            <person name="Ng W.-L."/>
            <person name="Kazmierczak K.M."/>
            <person name="Andrzejewski T.M."/>
            <person name="Davidsen T.M."/>
            <person name="Wayne K.J."/>
            <person name="Tettelin H."/>
            <person name="Glass J.I."/>
            <person name="Rusch D."/>
            <person name="Podicherti R."/>
            <person name="Tsui H.-C.T."/>
            <person name="Winkler M.E."/>
        </authorList>
    </citation>
    <scope>NUCLEOTIDE SEQUENCE</scope>
</reference>
<evidence type="ECO:0000256" key="5">
    <source>
        <dbReference type="ARBA" id="ARBA00022741"/>
    </source>
</evidence>
<dbReference type="InterPro" id="IPR027417">
    <property type="entry name" value="P-loop_NTPase"/>
</dbReference>
<organism evidence="9">
    <name type="scientific">marine metagenome</name>
    <dbReference type="NCBI Taxonomy" id="408172"/>
    <lineage>
        <taxon>unclassified sequences</taxon>
        <taxon>metagenomes</taxon>
        <taxon>ecological metagenomes</taxon>
    </lineage>
</organism>
<sequence length="422" mass="45893">MSITAVIGGQWGDEGKGKIVDLLSKDSKIVARYQGGANAGHTVYHGDIKVVLHQIPSGILRKGCHCILGNGMVVDPIGLMEEIEMVQSHGFDTSGQIHVAMNAHIVTPIHKAIDVATEAANNNRIGTTGRGIGPTYVDKYDRVGIRGVDLLDVNCLREKLNAKLDSAIQAGHLPENAKDQLQDQFHQFMDCAEKVALLVSDTFALIHEFAERGENILIEGAQGTLLDVDHGTYPFVTSSSASSAGISTGLGLPTNKVETIIGILKAYTTRVGTGPAPTELFDEDGQKLRDLGQEYGATTGRPRRCGWFDCVAAHYSARVNGLTEVALTKLDILDHFKEIKVCVAYKVDGKEIKNMSEVLHRLEDVQPIYQSFEGWQETTTGIGSYNDLPEKTQEYIQFISDFIGVPVKIISTGPGRDEIIHN</sequence>
<dbReference type="HAMAP" id="MF_00011">
    <property type="entry name" value="Adenylosucc_synth"/>
    <property type="match status" value="1"/>
</dbReference>
<evidence type="ECO:0000256" key="1">
    <source>
        <dbReference type="ARBA" id="ARBA00001946"/>
    </source>
</evidence>
<keyword evidence="8" id="KW-0342">GTP-binding</keyword>
<evidence type="ECO:0000256" key="4">
    <source>
        <dbReference type="ARBA" id="ARBA00022723"/>
    </source>
</evidence>
<keyword evidence="3" id="KW-0436">Ligase</keyword>
<dbReference type="InterPro" id="IPR001114">
    <property type="entry name" value="Adenylosuccinate_synthetase"/>
</dbReference>
<dbReference type="InterPro" id="IPR042110">
    <property type="entry name" value="Adenylosuccinate_synth_dom2"/>
</dbReference>
<dbReference type="GO" id="GO:0044208">
    <property type="term" value="P:'de novo' AMP biosynthetic process"/>
    <property type="evidence" value="ECO:0007669"/>
    <property type="project" value="TreeGrafter"/>
</dbReference>
<dbReference type="GO" id="GO:0046040">
    <property type="term" value="P:IMP metabolic process"/>
    <property type="evidence" value="ECO:0007669"/>
    <property type="project" value="TreeGrafter"/>
</dbReference>
<protein>
    <recommendedName>
        <fullName evidence="10">Adenylosuccinate synthetase</fullName>
    </recommendedName>
</protein>
<gene>
    <name evidence="9" type="ORF">METZ01_LOCUS84147</name>
</gene>
<dbReference type="PROSITE" id="PS00513">
    <property type="entry name" value="ADENYLOSUCCIN_SYN_2"/>
    <property type="match status" value="1"/>
</dbReference>
<dbReference type="Gene3D" id="1.10.300.10">
    <property type="entry name" value="Adenylosuccinate Synthetase, subunit A, domain 2"/>
    <property type="match status" value="1"/>
</dbReference>
<dbReference type="GO" id="GO:0005737">
    <property type="term" value="C:cytoplasm"/>
    <property type="evidence" value="ECO:0007669"/>
    <property type="project" value="TreeGrafter"/>
</dbReference>
<dbReference type="InterPro" id="IPR018220">
    <property type="entry name" value="Adenylosuccin_syn_GTP-bd"/>
</dbReference>
<dbReference type="PANTHER" id="PTHR11846:SF0">
    <property type="entry name" value="ADENYLOSUCCINATE SYNTHETASE"/>
    <property type="match status" value="1"/>
</dbReference>
<comment type="cofactor">
    <cofactor evidence="1">
        <name>Mg(2+)</name>
        <dbReference type="ChEBI" id="CHEBI:18420"/>
    </cofactor>
</comment>
<dbReference type="FunFam" id="1.10.300.10:FF:000001">
    <property type="entry name" value="Adenylosuccinate synthetase"/>
    <property type="match status" value="1"/>
</dbReference>
<dbReference type="SMART" id="SM00788">
    <property type="entry name" value="Adenylsucc_synt"/>
    <property type="match status" value="1"/>
</dbReference>
<accession>A0A381UWG8</accession>
<keyword evidence="4" id="KW-0479">Metal-binding</keyword>
<comment type="subunit">
    <text evidence="2">Homodimer.</text>
</comment>
<dbReference type="SUPFAM" id="SSF52540">
    <property type="entry name" value="P-loop containing nucleoside triphosphate hydrolases"/>
    <property type="match status" value="1"/>
</dbReference>
<dbReference type="GO" id="GO:0046872">
    <property type="term" value="F:metal ion binding"/>
    <property type="evidence" value="ECO:0007669"/>
    <property type="project" value="UniProtKB-KW"/>
</dbReference>
<keyword evidence="7" id="KW-0460">Magnesium</keyword>
<dbReference type="Gene3D" id="3.90.170.10">
    <property type="entry name" value="Adenylosuccinate Synthetase, subunit A, domain 3"/>
    <property type="match status" value="1"/>
</dbReference>
<dbReference type="Gene3D" id="3.40.440.10">
    <property type="entry name" value="Adenylosuccinate Synthetase, subunit A, domain 1"/>
    <property type="match status" value="1"/>
</dbReference>
<dbReference type="InterPro" id="IPR042109">
    <property type="entry name" value="Adenylosuccinate_synth_dom1"/>
</dbReference>
<dbReference type="InterPro" id="IPR042111">
    <property type="entry name" value="Adenylosuccinate_synth_dom3"/>
</dbReference>
<evidence type="ECO:0000256" key="2">
    <source>
        <dbReference type="ARBA" id="ARBA00011738"/>
    </source>
</evidence>
<dbReference type="PANTHER" id="PTHR11846">
    <property type="entry name" value="ADENYLOSUCCINATE SYNTHETASE"/>
    <property type="match status" value="1"/>
</dbReference>
<dbReference type="FunFam" id="3.90.170.10:FF:000001">
    <property type="entry name" value="Adenylosuccinate synthetase"/>
    <property type="match status" value="1"/>
</dbReference>
<evidence type="ECO:0008006" key="10">
    <source>
        <dbReference type="Google" id="ProtNLM"/>
    </source>
</evidence>
<dbReference type="GO" id="GO:0004019">
    <property type="term" value="F:adenylosuccinate synthase activity"/>
    <property type="evidence" value="ECO:0007669"/>
    <property type="project" value="InterPro"/>
</dbReference>
<keyword evidence="6" id="KW-0658">Purine biosynthesis</keyword>
<evidence type="ECO:0000256" key="6">
    <source>
        <dbReference type="ARBA" id="ARBA00022755"/>
    </source>
</evidence>